<accession>A0A6J5ZT69</accession>
<dbReference type="InterPro" id="IPR001647">
    <property type="entry name" value="HTH_TetR"/>
</dbReference>
<organism evidence="3">
    <name type="scientific">freshwater metagenome</name>
    <dbReference type="NCBI Taxonomy" id="449393"/>
    <lineage>
        <taxon>unclassified sequences</taxon>
        <taxon>metagenomes</taxon>
        <taxon>ecological metagenomes</taxon>
    </lineage>
</organism>
<evidence type="ECO:0000313" key="3">
    <source>
        <dbReference type="EMBL" id="CAB4345245.1"/>
    </source>
</evidence>
<name>A0A6J5ZT69_9ZZZZ</name>
<dbReference type="Gene3D" id="1.10.357.10">
    <property type="entry name" value="Tetracycline Repressor, domain 2"/>
    <property type="match status" value="1"/>
</dbReference>
<keyword evidence="1" id="KW-0238">DNA-binding</keyword>
<dbReference type="PROSITE" id="PS50977">
    <property type="entry name" value="HTH_TETR_2"/>
    <property type="match status" value="1"/>
</dbReference>
<dbReference type="SUPFAM" id="SSF46689">
    <property type="entry name" value="Homeodomain-like"/>
    <property type="match status" value="1"/>
</dbReference>
<evidence type="ECO:0000259" key="2">
    <source>
        <dbReference type="PROSITE" id="PS50977"/>
    </source>
</evidence>
<sequence>MATSPKSAAVPTAKRAAIEAALLDATETLLGDGASFADLGVEKIAKQAGITRTAFYFYFGDKRELLMALTADVNRLLLEQASLWWAGEGEPAELMERAMRNIASLFTEHAVLLKALGEVAAYDEDVAQHWQDLIGQFVEATEQRIEAERAAGSATCASAAATATALCWMTERTLNQQILQQSIAVDEEMIETLVEIWVRAIYGSR</sequence>
<dbReference type="Pfam" id="PF21313">
    <property type="entry name" value="EthR_C"/>
    <property type="match status" value="1"/>
</dbReference>
<dbReference type="GO" id="GO:0003700">
    <property type="term" value="F:DNA-binding transcription factor activity"/>
    <property type="evidence" value="ECO:0007669"/>
    <property type="project" value="TreeGrafter"/>
</dbReference>
<gene>
    <name evidence="3" type="ORF">UFOPK3547_01064</name>
</gene>
<reference evidence="3" key="1">
    <citation type="submission" date="2020-05" db="EMBL/GenBank/DDBJ databases">
        <authorList>
            <person name="Chiriac C."/>
            <person name="Salcher M."/>
            <person name="Ghai R."/>
            <person name="Kavagutti S V."/>
        </authorList>
    </citation>
    <scope>NUCLEOTIDE SEQUENCE</scope>
</reference>
<dbReference type="SUPFAM" id="SSF48498">
    <property type="entry name" value="Tetracyclin repressor-like, C-terminal domain"/>
    <property type="match status" value="1"/>
</dbReference>
<dbReference type="InterPro" id="IPR049397">
    <property type="entry name" value="EthR_C"/>
</dbReference>
<feature type="domain" description="HTH tetR-type" evidence="2">
    <location>
        <begin position="16"/>
        <end position="77"/>
    </location>
</feature>
<proteinExistence type="predicted"/>
<dbReference type="Gene3D" id="1.10.10.60">
    <property type="entry name" value="Homeodomain-like"/>
    <property type="match status" value="1"/>
</dbReference>
<dbReference type="InterPro" id="IPR050109">
    <property type="entry name" value="HTH-type_TetR-like_transc_reg"/>
</dbReference>
<dbReference type="Pfam" id="PF00440">
    <property type="entry name" value="TetR_N"/>
    <property type="match status" value="1"/>
</dbReference>
<evidence type="ECO:0000256" key="1">
    <source>
        <dbReference type="ARBA" id="ARBA00023125"/>
    </source>
</evidence>
<dbReference type="InterPro" id="IPR009057">
    <property type="entry name" value="Homeodomain-like_sf"/>
</dbReference>
<dbReference type="GO" id="GO:0000976">
    <property type="term" value="F:transcription cis-regulatory region binding"/>
    <property type="evidence" value="ECO:0007669"/>
    <property type="project" value="TreeGrafter"/>
</dbReference>
<dbReference type="PANTHER" id="PTHR30055">
    <property type="entry name" value="HTH-TYPE TRANSCRIPTIONAL REGULATOR RUTR"/>
    <property type="match status" value="1"/>
</dbReference>
<dbReference type="EMBL" id="CAESAN010000085">
    <property type="protein sequence ID" value="CAB4345245.1"/>
    <property type="molecule type" value="Genomic_DNA"/>
</dbReference>
<protein>
    <submittedName>
        <fullName evidence="3">Unannotated protein</fullName>
    </submittedName>
</protein>
<dbReference type="AlphaFoldDB" id="A0A6J5ZT69"/>
<dbReference type="InterPro" id="IPR036271">
    <property type="entry name" value="Tet_transcr_reg_TetR-rel_C_sf"/>
</dbReference>
<dbReference type="PANTHER" id="PTHR30055:SF184">
    <property type="entry name" value="HTH-TYPE TRANSCRIPTIONAL REGULATOR ETHR"/>
    <property type="match status" value="1"/>
</dbReference>